<keyword evidence="2" id="KW-1133">Transmembrane helix</keyword>
<feature type="region of interest" description="Disordered" evidence="1">
    <location>
        <begin position="154"/>
        <end position="249"/>
    </location>
</feature>
<evidence type="ECO:0000256" key="2">
    <source>
        <dbReference type="SAM" id="Phobius"/>
    </source>
</evidence>
<comment type="caution">
    <text evidence="3">The sequence shown here is derived from an EMBL/GenBank/DDBJ whole genome shotgun (WGS) entry which is preliminary data.</text>
</comment>
<evidence type="ECO:0000313" key="4">
    <source>
        <dbReference type="Proteomes" id="UP000326939"/>
    </source>
</evidence>
<keyword evidence="2" id="KW-0472">Membrane</keyword>
<reference evidence="4" key="1">
    <citation type="journal article" date="2019" name="Gigascience">
        <title>De novo genome assembly of the endangered Acer yangbiense, a plant species with extremely small populations endemic to Yunnan Province, China.</title>
        <authorList>
            <person name="Yang J."/>
            <person name="Wariss H.M."/>
            <person name="Tao L."/>
            <person name="Zhang R."/>
            <person name="Yun Q."/>
            <person name="Hollingsworth P."/>
            <person name="Dao Z."/>
            <person name="Luo G."/>
            <person name="Guo H."/>
            <person name="Ma Y."/>
            <person name="Sun W."/>
        </authorList>
    </citation>
    <scope>NUCLEOTIDE SEQUENCE [LARGE SCALE GENOMIC DNA]</scope>
    <source>
        <strain evidence="4">cv. br00</strain>
    </source>
</reference>
<feature type="compositionally biased region" description="Polar residues" evidence="1">
    <location>
        <begin position="202"/>
        <end position="228"/>
    </location>
</feature>
<accession>A0A5N5MR84</accession>
<keyword evidence="4" id="KW-1185">Reference proteome</keyword>
<dbReference type="Gene3D" id="3.30.40.10">
    <property type="entry name" value="Zinc/RING finger domain, C3HC4 (zinc finger)"/>
    <property type="match status" value="1"/>
</dbReference>
<dbReference type="InterPro" id="IPR013083">
    <property type="entry name" value="Znf_RING/FYVE/PHD"/>
</dbReference>
<dbReference type="PANTHER" id="PTHR46293">
    <property type="entry name" value="E3 UBIQUITIN PROTEIN LIGASE DRIP1"/>
    <property type="match status" value="1"/>
</dbReference>
<proteinExistence type="predicted"/>
<dbReference type="EMBL" id="VDCV01000005">
    <property type="protein sequence ID" value="KAB5557517.1"/>
    <property type="molecule type" value="Genomic_DNA"/>
</dbReference>
<protein>
    <recommendedName>
        <fullName evidence="5">RING-type domain-containing protein</fullName>
    </recommendedName>
</protein>
<feature type="transmembrane region" description="Helical" evidence="2">
    <location>
        <begin position="56"/>
        <end position="76"/>
    </location>
</feature>
<organism evidence="3 4">
    <name type="scientific">Salix brachista</name>
    <dbReference type="NCBI Taxonomy" id="2182728"/>
    <lineage>
        <taxon>Eukaryota</taxon>
        <taxon>Viridiplantae</taxon>
        <taxon>Streptophyta</taxon>
        <taxon>Embryophyta</taxon>
        <taxon>Tracheophyta</taxon>
        <taxon>Spermatophyta</taxon>
        <taxon>Magnoliopsida</taxon>
        <taxon>eudicotyledons</taxon>
        <taxon>Gunneridae</taxon>
        <taxon>Pentapetalae</taxon>
        <taxon>rosids</taxon>
        <taxon>fabids</taxon>
        <taxon>Malpighiales</taxon>
        <taxon>Salicaceae</taxon>
        <taxon>Saliceae</taxon>
        <taxon>Salix</taxon>
    </lineage>
</organism>
<evidence type="ECO:0000256" key="1">
    <source>
        <dbReference type="SAM" id="MobiDB-lite"/>
    </source>
</evidence>
<dbReference type="AlphaFoldDB" id="A0A5N5MR84"/>
<dbReference type="Proteomes" id="UP000326939">
    <property type="component" value="Chromosome 5"/>
</dbReference>
<dbReference type="InterPro" id="IPR044807">
    <property type="entry name" value="DRIP1-like"/>
</dbReference>
<gene>
    <name evidence="3" type="ORF">DKX38_008426</name>
</gene>
<dbReference type="GO" id="GO:0004842">
    <property type="term" value="F:ubiquitin-protein transferase activity"/>
    <property type="evidence" value="ECO:0007669"/>
    <property type="project" value="InterPro"/>
</dbReference>
<feature type="compositionally biased region" description="Basic and acidic residues" evidence="1">
    <location>
        <begin position="190"/>
        <end position="201"/>
    </location>
</feature>
<feature type="compositionally biased region" description="Basic and acidic residues" evidence="1">
    <location>
        <begin position="239"/>
        <end position="248"/>
    </location>
</feature>
<feature type="compositionally biased region" description="Polar residues" evidence="1">
    <location>
        <begin position="154"/>
        <end position="168"/>
    </location>
</feature>
<dbReference type="PANTHER" id="PTHR46293:SF16">
    <property type="entry name" value="E3 UBIQUITIN PROTEIN LIGASE DRIP1"/>
    <property type="match status" value="1"/>
</dbReference>
<evidence type="ECO:0000313" key="3">
    <source>
        <dbReference type="EMBL" id="KAB5557517.1"/>
    </source>
</evidence>
<keyword evidence="2" id="KW-0812">Transmembrane</keyword>
<sequence>MGNQNRQHQVVKVRRETIEACMTCPLCNKLLRDATTISECLHTCQSLLYPFDCSIALIWVVTGFIWVCYLGFVFALTRKCIYKRISDEGLDSCPICNINLGCIPLEKLRPDHNLQDVRSKIFPYKRRKVEAPEVVESVTLPVIRRKERSLSSLVVSTPKVSTQTTATGRRTKPFPRKAAALRGSSFSIEKPIKKEHDRVEDSPQSSSSPETPKKFNQNTRQNSSSAEPSQHAPDDEAENGGKPRDGKSDLWQPLNFLVEVANRTKSFKSIPSIPQVNDAKLESRPVCDNEPQVHKTKLKENRDKSKVKVEKNNIDNVPEGPVEPKRLRRIRRKKAASNDISGISSPAVLHTAAAKQERRNGPVWFSLLASEEQEGDAPLPQIPSSYLRLNHPFSVTPPIPAKGLEVAVWKVQSRKTCISIQFRECISRHLLPVPKWTAEPGHYAGLLSVLTSRRDGNVPVSFIQKYLMKKLDLNSEAEVEIRCMGRPVIPTLLLCNLVDQWLQTAPKPEQVPVSAGCSAKDFVMVLAYARKVPNP</sequence>
<evidence type="ECO:0008006" key="5">
    <source>
        <dbReference type="Google" id="ProtNLM"/>
    </source>
</evidence>
<name>A0A5N5MR84_9ROSI</name>